<dbReference type="Proteomes" id="UP000621455">
    <property type="component" value="Unassembled WGS sequence"/>
</dbReference>
<reference evidence="1 2" key="1">
    <citation type="submission" date="2019-10" db="EMBL/GenBank/DDBJ databases">
        <title>Taxonomy of Antarctic Massilia spp.: description of Massilia rubra sp. nov., Massilia aquatica sp. nov., Massilia mucilaginosa sp. nov., Massilia frigida sp. nov. isolated from streams, lakes and regoliths.</title>
        <authorList>
            <person name="Holochova P."/>
            <person name="Sedlacek I."/>
            <person name="Kralova S."/>
            <person name="Maslanova I."/>
            <person name="Busse H.-J."/>
            <person name="Stankova E."/>
            <person name="Vrbovska V."/>
            <person name="Kovarovic V."/>
            <person name="Bartak M."/>
            <person name="Svec P."/>
            <person name="Pantucek R."/>
        </authorList>
    </citation>
    <scope>NUCLEOTIDE SEQUENCE [LARGE SCALE GENOMIC DNA]</scope>
    <source>
        <strain evidence="1 2">CCM 8695</strain>
    </source>
</reference>
<dbReference type="EMBL" id="WHJG01000140">
    <property type="protein sequence ID" value="NHZ84191.1"/>
    <property type="molecule type" value="Genomic_DNA"/>
</dbReference>
<sequence>MPEMGAPTPSFMLAMPSRSHALRQFCKSLYLHREDAVQGIRKNGVWIELHPPQIQLARRLNNGYVKIEGIFSASDHGHFGLWSGSINDVKIISGRVPLPSKKKKNLMRMK</sequence>
<evidence type="ECO:0008006" key="3">
    <source>
        <dbReference type="Google" id="ProtNLM"/>
    </source>
</evidence>
<evidence type="ECO:0000313" key="1">
    <source>
        <dbReference type="EMBL" id="NHZ84191.1"/>
    </source>
</evidence>
<name>A0ABX0NKP2_9BURK</name>
<evidence type="ECO:0000313" key="2">
    <source>
        <dbReference type="Proteomes" id="UP000621455"/>
    </source>
</evidence>
<accession>A0ABX0NKP2</accession>
<comment type="caution">
    <text evidence="1">The sequence shown here is derived from an EMBL/GenBank/DDBJ whole genome shotgun (WGS) entry which is preliminary data.</text>
</comment>
<keyword evidence="2" id="KW-1185">Reference proteome</keyword>
<protein>
    <recommendedName>
        <fullName evidence="3">Transposase</fullName>
    </recommendedName>
</protein>
<organism evidence="1 2">
    <name type="scientific">Massilia frigida</name>
    <dbReference type="NCBI Taxonomy" id="2609281"/>
    <lineage>
        <taxon>Bacteria</taxon>
        <taxon>Pseudomonadati</taxon>
        <taxon>Pseudomonadota</taxon>
        <taxon>Betaproteobacteria</taxon>
        <taxon>Burkholderiales</taxon>
        <taxon>Oxalobacteraceae</taxon>
        <taxon>Telluria group</taxon>
        <taxon>Massilia</taxon>
    </lineage>
</organism>
<gene>
    <name evidence="1" type="ORF">F2P44_33835</name>
</gene>
<proteinExistence type="predicted"/>